<dbReference type="Gene3D" id="3.90.1720.10">
    <property type="entry name" value="endopeptidase domain like (from Nostoc punctiforme)"/>
    <property type="match status" value="1"/>
</dbReference>
<keyword evidence="5" id="KW-0732">Signal</keyword>
<dbReference type="InterPro" id="IPR038765">
    <property type="entry name" value="Papain-like_cys_pep_sf"/>
</dbReference>
<feature type="domain" description="NlpC/P60" evidence="7">
    <location>
        <begin position="24"/>
        <end position="146"/>
    </location>
</feature>
<keyword evidence="2" id="KW-0645">Protease</keyword>
<comment type="caution">
    <text evidence="8">The sequence shown here is derived from an EMBL/GenBank/DDBJ whole genome shotgun (WGS) entry which is preliminary data.</text>
</comment>
<evidence type="ECO:0000259" key="6">
    <source>
        <dbReference type="PROSITE" id="PS51272"/>
    </source>
</evidence>
<reference evidence="8" key="2">
    <citation type="submission" date="2021-09" db="EMBL/GenBank/DDBJ databases">
        <authorList>
            <person name="Gilroy R."/>
        </authorList>
    </citation>
    <scope>NUCLEOTIDE SEQUENCE</scope>
    <source>
        <strain evidence="8">CHK171-7178</strain>
    </source>
</reference>
<gene>
    <name evidence="8" type="ORF">K8V56_09130</name>
</gene>
<organism evidence="8 9">
    <name type="scientific">Sporosarcina psychrophila</name>
    <name type="common">Bacillus psychrophilus</name>
    <dbReference type="NCBI Taxonomy" id="1476"/>
    <lineage>
        <taxon>Bacteria</taxon>
        <taxon>Bacillati</taxon>
        <taxon>Bacillota</taxon>
        <taxon>Bacilli</taxon>
        <taxon>Bacillales</taxon>
        <taxon>Caryophanaceae</taxon>
        <taxon>Sporosarcina</taxon>
    </lineage>
</organism>
<feature type="signal peptide" evidence="5">
    <location>
        <begin position="1"/>
        <end position="22"/>
    </location>
</feature>
<evidence type="ECO:0000313" key="9">
    <source>
        <dbReference type="Proteomes" id="UP000698173"/>
    </source>
</evidence>
<proteinExistence type="inferred from homology"/>
<dbReference type="PROSITE" id="PS51935">
    <property type="entry name" value="NLPC_P60"/>
    <property type="match status" value="1"/>
</dbReference>
<evidence type="ECO:0000313" key="8">
    <source>
        <dbReference type="EMBL" id="HJF31925.1"/>
    </source>
</evidence>
<dbReference type="EMBL" id="DYWT01000150">
    <property type="protein sequence ID" value="HJF31925.1"/>
    <property type="molecule type" value="Genomic_DNA"/>
</dbReference>
<dbReference type="InterPro" id="IPR051202">
    <property type="entry name" value="Peptidase_C40"/>
</dbReference>
<evidence type="ECO:0000256" key="4">
    <source>
        <dbReference type="ARBA" id="ARBA00022807"/>
    </source>
</evidence>
<evidence type="ECO:0000256" key="3">
    <source>
        <dbReference type="ARBA" id="ARBA00022801"/>
    </source>
</evidence>
<keyword evidence="4" id="KW-0788">Thiol protease</keyword>
<dbReference type="Proteomes" id="UP000698173">
    <property type="component" value="Unassembled WGS sequence"/>
</dbReference>
<dbReference type="InterPro" id="IPR000064">
    <property type="entry name" value="NLP_P60_dom"/>
</dbReference>
<dbReference type="Pfam" id="PF00395">
    <property type="entry name" value="SLH"/>
    <property type="match status" value="2"/>
</dbReference>
<keyword evidence="3" id="KW-0378">Hydrolase</keyword>
<evidence type="ECO:0000256" key="1">
    <source>
        <dbReference type="ARBA" id="ARBA00007074"/>
    </source>
</evidence>
<dbReference type="PANTHER" id="PTHR47053:SF1">
    <property type="entry name" value="MUREIN DD-ENDOPEPTIDASE MEPH-RELATED"/>
    <property type="match status" value="1"/>
</dbReference>
<dbReference type="SUPFAM" id="SSF54001">
    <property type="entry name" value="Cysteine proteinases"/>
    <property type="match status" value="1"/>
</dbReference>
<evidence type="ECO:0000256" key="2">
    <source>
        <dbReference type="ARBA" id="ARBA00022670"/>
    </source>
</evidence>
<accession>A0A921FY98</accession>
<evidence type="ECO:0000256" key="5">
    <source>
        <dbReference type="SAM" id="SignalP"/>
    </source>
</evidence>
<dbReference type="InterPro" id="IPR001119">
    <property type="entry name" value="SLH_dom"/>
</dbReference>
<dbReference type="GO" id="GO:0008234">
    <property type="term" value="F:cysteine-type peptidase activity"/>
    <property type="evidence" value="ECO:0007669"/>
    <property type="project" value="UniProtKB-KW"/>
</dbReference>
<dbReference type="GO" id="GO:0006508">
    <property type="term" value="P:proteolysis"/>
    <property type="evidence" value="ECO:0007669"/>
    <property type="project" value="UniProtKB-KW"/>
</dbReference>
<reference evidence="8" key="1">
    <citation type="journal article" date="2021" name="PeerJ">
        <title>Extensive microbial diversity within the chicken gut microbiome revealed by metagenomics and culture.</title>
        <authorList>
            <person name="Gilroy R."/>
            <person name="Ravi A."/>
            <person name="Getino M."/>
            <person name="Pursley I."/>
            <person name="Horton D.L."/>
            <person name="Alikhan N.F."/>
            <person name="Baker D."/>
            <person name="Gharbi K."/>
            <person name="Hall N."/>
            <person name="Watson M."/>
            <person name="Adriaenssens E.M."/>
            <person name="Foster-Nyarko E."/>
            <person name="Jarju S."/>
            <person name="Secka A."/>
            <person name="Antonio M."/>
            <person name="Oren A."/>
            <person name="Chaudhuri R.R."/>
            <person name="La Ragione R."/>
            <person name="Hildebrand F."/>
            <person name="Pallen M.J."/>
        </authorList>
    </citation>
    <scope>NUCLEOTIDE SEQUENCE</scope>
    <source>
        <strain evidence="8">CHK171-7178</strain>
    </source>
</reference>
<dbReference type="PANTHER" id="PTHR47053">
    <property type="entry name" value="MUREIN DD-ENDOPEPTIDASE MEPH-RELATED"/>
    <property type="match status" value="1"/>
</dbReference>
<feature type="domain" description="SLH" evidence="6">
    <location>
        <begin position="248"/>
        <end position="302"/>
    </location>
</feature>
<dbReference type="AlphaFoldDB" id="A0A921FY98"/>
<sequence>MKRLLFLVLASLLISTSIPSMTSANSANDLVSTARSYIGTPYSYGGTTTSGFDCSGYTQHVFKQVGISIPRTTGQQHAMGTSVAKSDLQTGDIVFFNTSGSGVSHNGIYIGSGKFIHSSTSQGVMISSINDPAYWGSRYVGARRVKDFTPEVLVASADVPTEAKKAVKYATRAEIAKTLVDELGLKKSSTQSPFSDVAATHPQFDSIIAVSDAGIFSGNNGQFDPAGEMTRAQLAKVLVEAFNLEGASETSFKDVPKNHWANEYINILYHNDITTGYGDGNYGLNDKVTASQFGKFIDRLNN</sequence>
<feature type="chain" id="PRO_5038864960" evidence="5">
    <location>
        <begin position="23"/>
        <end position="302"/>
    </location>
</feature>
<comment type="similarity">
    <text evidence="1">Belongs to the peptidase C40 family.</text>
</comment>
<evidence type="ECO:0000259" key="7">
    <source>
        <dbReference type="PROSITE" id="PS51935"/>
    </source>
</evidence>
<dbReference type="PROSITE" id="PS51272">
    <property type="entry name" value="SLH"/>
    <property type="match status" value="2"/>
</dbReference>
<feature type="domain" description="SLH" evidence="6">
    <location>
        <begin position="190"/>
        <end position="247"/>
    </location>
</feature>
<name>A0A921FY98_SPOPS</name>
<dbReference type="Pfam" id="PF00877">
    <property type="entry name" value="NLPC_P60"/>
    <property type="match status" value="1"/>
</dbReference>
<protein>
    <submittedName>
        <fullName evidence="8">NlpC/P60 family protein</fullName>
    </submittedName>
</protein>